<proteinExistence type="predicted"/>
<dbReference type="InterPro" id="IPR051094">
    <property type="entry name" value="Diverse_Catalytic_Enzymes"/>
</dbReference>
<dbReference type="PANTHER" id="PTHR35795">
    <property type="entry name" value="SLR1885 PROTEIN"/>
    <property type="match status" value="1"/>
</dbReference>
<organism evidence="8 9">
    <name type="scientific">Listeria floridensis FSL S10-1187</name>
    <dbReference type="NCBI Taxonomy" id="1265817"/>
    <lineage>
        <taxon>Bacteria</taxon>
        <taxon>Bacillati</taxon>
        <taxon>Bacillota</taxon>
        <taxon>Bacilli</taxon>
        <taxon>Bacillales</taxon>
        <taxon>Listeriaceae</taxon>
        <taxon>Listeria</taxon>
    </lineage>
</organism>
<dbReference type="InterPro" id="IPR006674">
    <property type="entry name" value="HD_domain"/>
</dbReference>
<evidence type="ECO:0000313" key="8">
    <source>
        <dbReference type="EMBL" id="EUJ32817.1"/>
    </source>
</evidence>
<keyword evidence="9" id="KW-1185">Reference proteome</keyword>
<evidence type="ECO:0000256" key="3">
    <source>
        <dbReference type="ARBA" id="ARBA00022741"/>
    </source>
</evidence>
<keyword evidence="2" id="KW-0479">Metal-binding</keyword>
<evidence type="ECO:0000256" key="6">
    <source>
        <dbReference type="ARBA" id="ARBA00049417"/>
    </source>
</evidence>
<protein>
    <recommendedName>
        <fullName evidence="1">bis(5'-nucleosyl)-tetraphosphatase (symmetrical)</fullName>
        <ecNumber evidence="1">3.6.1.41</ecNumber>
    </recommendedName>
</protein>
<dbReference type="InterPro" id="IPR003607">
    <property type="entry name" value="HD/PDEase_dom"/>
</dbReference>
<evidence type="ECO:0000313" key="9">
    <source>
        <dbReference type="Proteomes" id="UP000019249"/>
    </source>
</evidence>
<dbReference type="EC" id="3.6.1.41" evidence="1"/>
<keyword evidence="3" id="KW-0547">Nucleotide-binding</keyword>
<evidence type="ECO:0000256" key="2">
    <source>
        <dbReference type="ARBA" id="ARBA00022723"/>
    </source>
</evidence>
<dbReference type="SUPFAM" id="SSF109604">
    <property type="entry name" value="HD-domain/PDEase-like"/>
    <property type="match status" value="1"/>
</dbReference>
<keyword evidence="4" id="KW-0378">Hydrolase</keyword>
<accession>A0ABN0RGA7</accession>
<dbReference type="CDD" id="cd00077">
    <property type="entry name" value="HDc"/>
    <property type="match status" value="1"/>
</dbReference>
<evidence type="ECO:0000259" key="7">
    <source>
        <dbReference type="PROSITE" id="PS51831"/>
    </source>
</evidence>
<feature type="domain" description="HD" evidence="7">
    <location>
        <begin position="18"/>
        <end position="132"/>
    </location>
</feature>
<sequence>MNRNEILEKVKHAMPENRFIHTLGVEEMAVKYAEMYGASPEKASIAALLHDYAKYYPDEKARQVVIHENMDPLLLKYDRALLHAPVGAYLAEQEFGITDPEILEAIRVHTTGSTSMSKLDKILFLADYTEPNRDFPGVNEARKITAESLDEGMLFALGRTIEYLASKRQPIFPDTFESFNAFAFLIKEGDVE</sequence>
<name>A0ABN0RGA7_9LIST</name>
<dbReference type="EMBL" id="AODF01000009">
    <property type="protein sequence ID" value="EUJ32817.1"/>
    <property type="molecule type" value="Genomic_DNA"/>
</dbReference>
<dbReference type="Proteomes" id="UP000019249">
    <property type="component" value="Unassembled WGS sequence"/>
</dbReference>
<dbReference type="SMART" id="SM00471">
    <property type="entry name" value="HDc"/>
    <property type="match status" value="1"/>
</dbReference>
<dbReference type="Pfam" id="PF01966">
    <property type="entry name" value="HD"/>
    <property type="match status" value="1"/>
</dbReference>
<comment type="catalytic activity">
    <reaction evidence="6">
        <text>P(1),P(4)-bis(5'-adenosyl) tetraphosphate + H2O = 2 ADP + 2 H(+)</text>
        <dbReference type="Rhea" id="RHEA:24252"/>
        <dbReference type="ChEBI" id="CHEBI:15377"/>
        <dbReference type="ChEBI" id="CHEBI:15378"/>
        <dbReference type="ChEBI" id="CHEBI:58141"/>
        <dbReference type="ChEBI" id="CHEBI:456216"/>
        <dbReference type="EC" id="3.6.1.41"/>
    </reaction>
</comment>
<dbReference type="InterPro" id="IPR005249">
    <property type="entry name" value="YqeK"/>
</dbReference>
<dbReference type="Gene3D" id="1.10.3210.10">
    <property type="entry name" value="Hypothetical protein af1432"/>
    <property type="match status" value="1"/>
</dbReference>
<evidence type="ECO:0000256" key="5">
    <source>
        <dbReference type="ARBA" id="ARBA00023004"/>
    </source>
</evidence>
<reference evidence="8 9" key="1">
    <citation type="journal article" date="2014" name="Int. J. Syst. Evol. Microbiol.">
        <title>Listeria floridensis sp. nov., Listeria aquatica sp. nov., Listeria cornellensis sp. nov., Listeria riparia sp. nov. and Listeria grandensis sp. nov., from agricultural and natural environments.</title>
        <authorList>
            <person name="den Bakker H.C."/>
            <person name="Warchocki S."/>
            <person name="Wright E.M."/>
            <person name="Allred A.F."/>
            <person name="Ahlstrom C."/>
            <person name="Manuel C.S."/>
            <person name="Stasiewicz M.J."/>
            <person name="Burrell A."/>
            <person name="Roof S."/>
            <person name="Strawn L."/>
            <person name="Fortes E.D."/>
            <person name="Nightingale K.K."/>
            <person name="Kephart D."/>
            <person name="Wiedmann M."/>
        </authorList>
    </citation>
    <scope>NUCLEOTIDE SEQUENCE [LARGE SCALE GENOMIC DNA]</scope>
    <source>
        <strain evidence="8 9">FSL S10-1187</strain>
    </source>
</reference>
<dbReference type="NCBIfam" id="TIGR00488">
    <property type="entry name" value="bis(5'-nucleosyl)-tetraphosphatase (symmetrical) YqeK"/>
    <property type="match status" value="1"/>
</dbReference>
<gene>
    <name evidence="8" type="ORF">MFLO_05959</name>
</gene>
<evidence type="ECO:0000256" key="4">
    <source>
        <dbReference type="ARBA" id="ARBA00022801"/>
    </source>
</evidence>
<comment type="caution">
    <text evidence="8">The sequence shown here is derived from an EMBL/GenBank/DDBJ whole genome shotgun (WGS) entry which is preliminary data.</text>
</comment>
<evidence type="ECO:0000256" key="1">
    <source>
        <dbReference type="ARBA" id="ARBA00012506"/>
    </source>
</evidence>
<dbReference type="RefSeq" id="WP_036096856.1">
    <property type="nucleotide sequence ID" value="NZ_AODF01000009.1"/>
</dbReference>
<dbReference type="PANTHER" id="PTHR35795:SF1">
    <property type="entry name" value="BIS(5'-NUCLEOSYL)-TETRAPHOSPHATASE, SYMMETRICAL"/>
    <property type="match status" value="1"/>
</dbReference>
<keyword evidence="5" id="KW-0408">Iron</keyword>
<dbReference type="PROSITE" id="PS51831">
    <property type="entry name" value="HD"/>
    <property type="match status" value="1"/>
</dbReference>